<reference evidence="6" key="1">
    <citation type="submission" date="2022-11" db="UniProtKB">
        <authorList>
            <consortium name="WormBaseParasite"/>
        </authorList>
    </citation>
    <scope>IDENTIFICATION</scope>
</reference>
<keyword evidence="5" id="KW-1185">Reference proteome</keyword>
<evidence type="ECO:0000256" key="1">
    <source>
        <dbReference type="ARBA" id="ARBA00003884"/>
    </source>
</evidence>
<comment type="function">
    <text evidence="1">Suppresses cannabinoid receptor CNR1-mediated tonic inhibition of voltage-gated calcium channels.</text>
</comment>
<evidence type="ECO:0000256" key="3">
    <source>
        <dbReference type="ARBA" id="ARBA00015651"/>
    </source>
</evidence>
<proteinExistence type="inferred from homology"/>
<dbReference type="Proteomes" id="UP000887572">
    <property type="component" value="Unplaced"/>
</dbReference>
<sequence length="243" mass="27345">MLSYFNFKQRKSKDDTTPFSSVPTSFSSIHSFSRPHSTCPLTFIRSSFVVVGPIVVRRHGSLIKDNSFNAGTGAVTLGDMEPLQSLQRKFSISACRRQSSIDLLAEHQFLLTIDGGRFDSSQFTLKFHTNTFYKIYVKTKPTQNFLSLNIGGNDLKLDPIEGGSGEYVAIWNTADKEPTKKGTRRDIEFVLSGPDKTLNKKLQVKFYSHNDTHAGWGQKLDQITWHCSPNDVGQVFVLEEQTL</sequence>
<comment type="subunit">
    <text evidence="4">Interacts with the cannabinoid receptor CNR1 (via C-terminus). Does not interact with cannabinoid receptor CNR2.</text>
</comment>
<dbReference type="InterPro" id="IPR029204">
    <property type="entry name" value="CNRIP1"/>
</dbReference>
<evidence type="ECO:0000256" key="2">
    <source>
        <dbReference type="ARBA" id="ARBA00007288"/>
    </source>
</evidence>
<dbReference type="PANTHER" id="PTHR31952:SF1">
    <property type="entry name" value="CB1 CANNABINOID RECEPTOR-INTERACTING PROTEIN 1"/>
    <property type="match status" value="1"/>
</dbReference>
<organism evidence="5 6">
    <name type="scientific">Globodera rostochiensis</name>
    <name type="common">Golden nematode worm</name>
    <name type="synonym">Heterodera rostochiensis</name>
    <dbReference type="NCBI Taxonomy" id="31243"/>
    <lineage>
        <taxon>Eukaryota</taxon>
        <taxon>Metazoa</taxon>
        <taxon>Ecdysozoa</taxon>
        <taxon>Nematoda</taxon>
        <taxon>Chromadorea</taxon>
        <taxon>Rhabditida</taxon>
        <taxon>Tylenchina</taxon>
        <taxon>Tylenchomorpha</taxon>
        <taxon>Tylenchoidea</taxon>
        <taxon>Heteroderidae</taxon>
        <taxon>Heteroderinae</taxon>
        <taxon>Globodera</taxon>
    </lineage>
</organism>
<dbReference type="Pfam" id="PF15043">
    <property type="entry name" value="CNRIP1"/>
    <property type="match status" value="1"/>
</dbReference>
<dbReference type="AlphaFoldDB" id="A0A914IA16"/>
<accession>A0A914IA16</accession>
<dbReference type="PANTHER" id="PTHR31952">
    <property type="entry name" value="CB1 CANNABINOID RECEPTOR-INTERACTING PROTEIN 1"/>
    <property type="match status" value="1"/>
</dbReference>
<dbReference type="GO" id="GO:0031718">
    <property type="term" value="F:type 1 cannabinoid receptor binding"/>
    <property type="evidence" value="ECO:0007669"/>
    <property type="project" value="TreeGrafter"/>
</dbReference>
<evidence type="ECO:0000256" key="4">
    <source>
        <dbReference type="ARBA" id="ARBA00026030"/>
    </source>
</evidence>
<evidence type="ECO:0000313" key="5">
    <source>
        <dbReference type="Proteomes" id="UP000887572"/>
    </source>
</evidence>
<dbReference type="GO" id="GO:0005886">
    <property type="term" value="C:plasma membrane"/>
    <property type="evidence" value="ECO:0007669"/>
    <property type="project" value="TreeGrafter"/>
</dbReference>
<protein>
    <recommendedName>
        <fullName evidence="3">CB1 cannabinoid receptor-interacting protein 1</fullName>
    </recommendedName>
</protein>
<evidence type="ECO:0000313" key="6">
    <source>
        <dbReference type="WBParaSite" id="Gr19_v10_g8888.t1"/>
    </source>
</evidence>
<comment type="similarity">
    <text evidence="2">Belongs to the CNRIP family.</text>
</comment>
<name>A0A914IA16_GLORO</name>
<dbReference type="WBParaSite" id="Gr19_v10_g8888.t1">
    <property type="protein sequence ID" value="Gr19_v10_g8888.t1"/>
    <property type="gene ID" value="Gr19_v10_g8888"/>
</dbReference>